<organism evidence="1">
    <name type="scientific">Curvibacter symbiont subsp. Hydra magnipapillata</name>
    <dbReference type="NCBI Taxonomy" id="667019"/>
    <lineage>
        <taxon>Bacteria</taxon>
        <taxon>Pseudomonadati</taxon>
        <taxon>Pseudomonadota</taxon>
        <taxon>Betaproteobacteria</taxon>
        <taxon>Burkholderiales</taxon>
        <taxon>Comamonadaceae</taxon>
        <taxon>Curvibacter</taxon>
    </lineage>
</organism>
<reference evidence="1" key="1">
    <citation type="journal article" date="2010" name="Nature">
        <title>The Dynamic genome of Hydra.</title>
        <authorList>
            <person name="Chapman J.A."/>
            <person name="Kirkness E.F."/>
            <person name="Simakov O."/>
            <person name="Hampson S.E."/>
            <person name="Mitros T."/>
            <person name="Weinmaier T."/>
            <person name="Rattei T."/>
            <person name="Balasubramanian P.G."/>
            <person name="Borman J."/>
            <person name="Busam D."/>
            <person name="Disbennett K."/>
            <person name="Pfannkoch C."/>
            <person name="Sumin N."/>
            <person name="Sutton G."/>
            <person name="Viswanathan L."/>
            <person name="Walenz B."/>
            <person name="Goodstein D.M."/>
            <person name="Hellsten U."/>
            <person name="Kawashima T."/>
            <person name="Prochnik S.E."/>
            <person name="Putnam N.H."/>
            <person name="Shu S."/>
            <person name="Blumberg B."/>
            <person name="Dana C.E."/>
            <person name="Gee L."/>
            <person name="Kibler D.F."/>
            <person name="Law L."/>
            <person name="Lindgens D."/>
            <person name="Martinez D.E."/>
            <person name="Peng J."/>
            <person name="Wigge P.A."/>
            <person name="Bertulat B."/>
            <person name="Guder C."/>
            <person name="Nakamura Y."/>
            <person name="Ozbek S."/>
            <person name="Watanabe H."/>
            <person name="Khalturin K."/>
            <person name="Hemmrich G."/>
            <person name="Franke A."/>
            <person name="Augustin R."/>
            <person name="Fraune S."/>
            <person name="Hayakawa E."/>
            <person name="Hayakawa S."/>
            <person name="Hirose M."/>
            <person name="Hwang J."/>
            <person name="Ikeo K."/>
            <person name="Nishimiya-Fujisawa C."/>
            <person name="Ogura A."/>
            <person name="Takahashi T."/>
            <person name="Steinmetz P.R."/>
            <person name="Zhang X."/>
            <person name="Aufschnaiter R."/>
            <person name="Eder M.K."/>
            <person name="Gorny A.K."/>
            <person name="Salvenmoser W."/>
            <person name="Heimberg A.M."/>
            <person name="Wheeler B.M."/>
            <person name="Peterson K.J."/>
            <person name="Boettger A."/>
            <person name="Tischler P."/>
            <person name="Wolf A."/>
            <person name="Gojobori T."/>
            <person name="Remington K.A."/>
            <person name="Strausberg R.L."/>
            <person name="Venter J."/>
            <person name="Technau U."/>
            <person name="Hobmayer B."/>
            <person name="Bosch T.C."/>
            <person name="Holstein T.W."/>
            <person name="Fujisawa T."/>
            <person name="Bode H.R."/>
            <person name="David C.N."/>
            <person name="Rokhsar D.S."/>
            <person name="Steele R.E."/>
        </authorList>
    </citation>
    <scope>NUCLEOTIDE SEQUENCE</scope>
</reference>
<dbReference type="AlphaFoldDB" id="C9Y6Q4"/>
<name>C9Y6Q4_CURXX</name>
<accession>C9Y6Q4</accession>
<proteinExistence type="predicted"/>
<protein>
    <submittedName>
        <fullName evidence="1">Uncharacterized protein</fullName>
    </submittedName>
</protein>
<evidence type="ECO:0000313" key="1">
    <source>
        <dbReference type="EMBL" id="CBA26543.1"/>
    </source>
</evidence>
<gene>
    <name evidence="1" type="ORF">Csp_E36310</name>
</gene>
<dbReference type="EMBL" id="FN543101">
    <property type="protein sequence ID" value="CBA26543.1"/>
    <property type="molecule type" value="Genomic_DNA"/>
</dbReference>
<sequence>MKKHVSFFEKHIKPKFRKDTNTVIGETMIALAYPSLIIIGPPPFFEDAVIDVKKEGLNIEPDKYSLFQFLVENPEFCKIAIESYSGLFKLWHEFISAEGDD</sequence>